<keyword evidence="6 7" id="KW-0472">Membrane</keyword>
<keyword evidence="3" id="KW-1003">Cell membrane</keyword>
<evidence type="ECO:0000256" key="7">
    <source>
        <dbReference type="SAM" id="Phobius"/>
    </source>
</evidence>
<dbReference type="InterPro" id="IPR032808">
    <property type="entry name" value="DoxX"/>
</dbReference>
<protein>
    <recommendedName>
        <fullName evidence="9">DoxX family protein</fullName>
    </recommendedName>
</protein>
<sequence>MRTLALSPMDRLAELAPLVVRAIVGVIMAAHGLQKLLGGPANFGGVLGQLGVPAPTLMAFVVTFVELVGGILLVVGLLSRLAAPD</sequence>
<organism evidence="8">
    <name type="scientific">uncultured Rubrobacteraceae bacterium</name>
    <dbReference type="NCBI Taxonomy" id="349277"/>
    <lineage>
        <taxon>Bacteria</taxon>
        <taxon>Bacillati</taxon>
        <taxon>Actinomycetota</taxon>
        <taxon>Rubrobacteria</taxon>
        <taxon>Rubrobacterales</taxon>
        <taxon>Rubrobacteraceae</taxon>
        <taxon>environmental samples</taxon>
    </lineage>
</organism>
<dbReference type="InterPro" id="IPR051907">
    <property type="entry name" value="DoxX-like_oxidoreductase"/>
</dbReference>
<keyword evidence="4 7" id="KW-0812">Transmembrane</keyword>
<dbReference type="AlphaFoldDB" id="A0A6J4Q1L4"/>
<feature type="transmembrane region" description="Helical" evidence="7">
    <location>
        <begin position="54"/>
        <end position="78"/>
    </location>
</feature>
<evidence type="ECO:0000256" key="6">
    <source>
        <dbReference type="ARBA" id="ARBA00023136"/>
    </source>
</evidence>
<evidence type="ECO:0000256" key="1">
    <source>
        <dbReference type="ARBA" id="ARBA00004651"/>
    </source>
</evidence>
<reference evidence="8" key="1">
    <citation type="submission" date="2020-02" db="EMBL/GenBank/DDBJ databases">
        <authorList>
            <person name="Meier V. D."/>
        </authorList>
    </citation>
    <scope>NUCLEOTIDE SEQUENCE</scope>
    <source>
        <strain evidence="8">AVDCRST_MAG22</strain>
    </source>
</reference>
<dbReference type="PANTHER" id="PTHR33452:SF1">
    <property type="entry name" value="INNER MEMBRANE PROTEIN YPHA-RELATED"/>
    <property type="match status" value="1"/>
</dbReference>
<evidence type="ECO:0000256" key="3">
    <source>
        <dbReference type="ARBA" id="ARBA00022475"/>
    </source>
</evidence>
<dbReference type="EMBL" id="CADCUV010000133">
    <property type="protein sequence ID" value="CAA9425625.1"/>
    <property type="molecule type" value="Genomic_DNA"/>
</dbReference>
<proteinExistence type="inferred from homology"/>
<name>A0A6J4Q1L4_9ACTN</name>
<evidence type="ECO:0000313" key="8">
    <source>
        <dbReference type="EMBL" id="CAA9425625.1"/>
    </source>
</evidence>
<evidence type="ECO:0000256" key="5">
    <source>
        <dbReference type="ARBA" id="ARBA00022989"/>
    </source>
</evidence>
<evidence type="ECO:0000256" key="2">
    <source>
        <dbReference type="ARBA" id="ARBA00006679"/>
    </source>
</evidence>
<feature type="transmembrane region" description="Helical" evidence="7">
    <location>
        <begin position="12"/>
        <end position="34"/>
    </location>
</feature>
<comment type="similarity">
    <text evidence="2">Belongs to the DoxX family.</text>
</comment>
<comment type="subcellular location">
    <subcellularLocation>
        <location evidence="1">Cell membrane</location>
        <topology evidence="1">Multi-pass membrane protein</topology>
    </subcellularLocation>
</comment>
<dbReference type="PANTHER" id="PTHR33452">
    <property type="entry name" value="OXIDOREDUCTASE CATD-RELATED"/>
    <property type="match status" value="1"/>
</dbReference>
<accession>A0A6J4Q1L4</accession>
<evidence type="ECO:0008006" key="9">
    <source>
        <dbReference type="Google" id="ProtNLM"/>
    </source>
</evidence>
<keyword evidence="5 7" id="KW-1133">Transmembrane helix</keyword>
<dbReference type="GO" id="GO:0005886">
    <property type="term" value="C:plasma membrane"/>
    <property type="evidence" value="ECO:0007669"/>
    <property type="project" value="UniProtKB-SubCell"/>
</dbReference>
<gene>
    <name evidence="8" type="ORF">AVDCRST_MAG22-2886</name>
</gene>
<dbReference type="Pfam" id="PF07681">
    <property type="entry name" value="DoxX"/>
    <property type="match status" value="1"/>
</dbReference>
<evidence type="ECO:0000256" key="4">
    <source>
        <dbReference type="ARBA" id="ARBA00022692"/>
    </source>
</evidence>